<gene>
    <name evidence="6" type="ORF">D6851_09170</name>
</gene>
<dbReference type="PROSITE" id="PS00211">
    <property type="entry name" value="ABC_TRANSPORTER_1"/>
    <property type="match status" value="1"/>
</dbReference>
<dbReference type="Pfam" id="PF00005">
    <property type="entry name" value="ABC_tran"/>
    <property type="match status" value="1"/>
</dbReference>
<dbReference type="Gene3D" id="3.40.50.300">
    <property type="entry name" value="P-loop containing nucleotide triphosphate hydrolases"/>
    <property type="match status" value="1"/>
</dbReference>
<proteinExistence type="predicted"/>
<accession>A0A420EK74</accession>
<dbReference type="GO" id="GO:0016887">
    <property type="term" value="F:ATP hydrolysis activity"/>
    <property type="evidence" value="ECO:0007669"/>
    <property type="project" value="InterPro"/>
</dbReference>
<evidence type="ECO:0000256" key="4">
    <source>
        <dbReference type="SAM" id="MobiDB-lite"/>
    </source>
</evidence>
<dbReference type="PROSITE" id="PS50893">
    <property type="entry name" value="ABC_TRANSPORTER_2"/>
    <property type="match status" value="1"/>
</dbReference>
<name>A0A420EK74_9SPHN</name>
<feature type="compositionally biased region" description="Basic and acidic residues" evidence="4">
    <location>
        <begin position="280"/>
        <end position="291"/>
    </location>
</feature>
<evidence type="ECO:0000256" key="3">
    <source>
        <dbReference type="ARBA" id="ARBA00022840"/>
    </source>
</evidence>
<dbReference type="RefSeq" id="WP_120324593.1">
    <property type="nucleotide sequence ID" value="NZ_RAPF01000004.1"/>
</dbReference>
<reference evidence="6 7" key="1">
    <citation type="submission" date="2018-09" db="EMBL/GenBank/DDBJ databases">
        <title>Altererythrobacter spongiae sp. nov., isolated from a marine sponge.</title>
        <authorList>
            <person name="Zhuang L."/>
            <person name="Luo L."/>
        </authorList>
    </citation>
    <scope>NUCLEOTIDE SEQUENCE [LARGE SCALE GENOMIC DNA]</scope>
    <source>
        <strain evidence="6 7">HN-Y73</strain>
    </source>
</reference>
<dbReference type="OrthoDB" id="9802264at2"/>
<evidence type="ECO:0000259" key="5">
    <source>
        <dbReference type="PROSITE" id="PS50893"/>
    </source>
</evidence>
<dbReference type="SUPFAM" id="SSF52540">
    <property type="entry name" value="P-loop containing nucleoside triphosphate hydrolases"/>
    <property type="match status" value="1"/>
</dbReference>
<feature type="compositionally biased region" description="Polar residues" evidence="4">
    <location>
        <begin position="293"/>
        <end position="303"/>
    </location>
</feature>
<protein>
    <submittedName>
        <fullName evidence="6">ABC transporter ATP-binding protein</fullName>
    </submittedName>
</protein>
<feature type="domain" description="ABC transporter" evidence="5">
    <location>
        <begin position="29"/>
        <end position="267"/>
    </location>
</feature>
<keyword evidence="1" id="KW-0813">Transport</keyword>
<keyword evidence="2" id="KW-0547">Nucleotide-binding</keyword>
<dbReference type="GO" id="GO:0005524">
    <property type="term" value="F:ATP binding"/>
    <property type="evidence" value="ECO:0007669"/>
    <property type="project" value="UniProtKB-KW"/>
</dbReference>
<dbReference type="EMBL" id="RAPF01000004">
    <property type="protein sequence ID" value="RKF21095.1"/>
    <property type="molecule type" value="Genomic_DNA"/>
</dbReference>
<feature type="region of interest" description="Disordered" evidence="4">
    <location>
        <begin position="273"/>
        <end position="328"/>
    </location>
</feature>
<keyword evidence="7" id="KW-1185">Reference proteome</keyword>
<evidence type="ECO:0000313" key="7">
    <source>
        <dbReference type="Proteomes" id="UP000284395"/>
    </source>
</evidence>
<evidence type="ECO:0000313" key="6">
    <source>
        <dbReference type="EMBL" id="RKF21095.1"/>
    </source>
</evidence>
<feature type="compositionally biased region" description="Basic and acidic residues" evidence="4">
    <location>
        <begin position="318"/>
        <end position="328"/>
    </location>
</feature>
<dbReference type="SMART" id="SM00382">
    <property type="entry name" value="AAA"/>
    <property type="match status" value="1"/>
</dbReference>
<dbReference type="PANTHER" id="PTHR43023">
    <property type="entry name" value="PROTEIN TRIGALACTOSYLDIACYLGLYCEROL 3, CHLOROPLASTIC"/>
    <property type="match status" value="1"/>
</dbReference>
<organism evidence="6 7">
    <name type="scientific">Altericroceibacterium spongiae</name>
    <dbReference type="NCBI Taxonomy" id="2320269"/>
    <lineage>
        <taxon>Bacteria</taxon>
        <taxon>Pseudomonadati</taxon>
        <taxon>Pseudomonadota</taxon>
        <taxon>Alphaproteobacteria</taxon>
        <taxon>Sphingomonadales</taxon>
        <taxon>Erythrobacteraceae</taxon>
        <taxon>Altericroceibacterium</taxon>
    </lineage>
</organism>
<dbReference type="Proteomes" id="UP000284395">
    <property type="component" value="Unassembled WGS sequence"/>
</dbReference>
<dbReference type="InterPro" id="IPR017871">
    <property type="entry name" value="ABC_transporter-like_CS"/>
</dbReference>
<keyword evidence="3 6" id="KW-0067">ATP-binding</keyword>
<dbReference type="AlphaFoldDB" id="A0A420EK74"/>
<sequence length="328" mass="35448">MSDENAIKHEVEKEALPELVNEYEGDCPIVIEGLRNSFGSQVVHEDLSLKVRRGEILGVVGGSGTGKSVLMRSIIGLQIPDEGTVEVFGQDITKAAPDEQIGVRSHWGVLFQGGALFSTLTVEENVEVPLKQFYPELSPEMRQEIARYKVVLSGLPADAASKYPSELSGGMRKRAGLARALSLDPALLFLDEPTAGLDPVGAANFDQLTRELTDTLGLTVFLITHDLDTLYAICDRVAVLADKRVIAVGTIPELLESEHPWIQEYFNGPRSRAAAASHKRGIEKDARRAESDASGNASDTVQGNRGRDNDLAQNAGREAMDKDDGGKA</sequence>
<dbReference type="InterPro" id="IPR003439">
    <property type="entry name" value="ABC_transporter-like_ATP-bd"/>
</dbReference>
<comment type="caution">
    <text evidence="6">The sequence shown here is derived from an EMBL/GenBank/DDBJ whole genome shotgun (WGS) entry which is preliminary data.</text>
</comment>
<evidence type="ECO:0000256" key="2">
    <source>
        <dbReference type="ARBA" id="ARBA00022741"/>
    </source>
</evidence>
<dbReference type="CDD" id="cd03261">
    <property type="entry name" value="ABC_Org_Solvent_Resistant"/>
    <property type="match status" value="1"/>
</dbReference>
<evidence type="ECO:0000256" key="1">
    <source>
        <dbReference type="ARBA" id="ARBA00022448"/>
    </source>
</evidence>
<dbReference type="PANTHER" id="PTHR43023:SF3">
    <property type="entry name" value="PROTEIN TRIGALACTOSYLDIACYLGLYCEROL 3, CHLOROPLASTIC"/>
    <property type="match status" value="1"/>
</dbReference>
<dbReference type="InterPro" id="IPR027417">
    <property type="entry name" value="P-loop_NTPase"/>
</dbReference>
<dbReference type="InterPro" id="IPR003593">
    <property type="entry name" value="AAA+_ATPase"/>
</dbReference>